<dbReference type="EMBL" id="JAFJYH010000461">
    <property type="protein sequence ID" value="KAG4411563.1"/>
    <property type="molecule type" value="Genomic_DNA"/>
</dbReference>
<dbReference type="InterPro" id="IPR039853">
    <property type="entry name" value="Pinin"/>
</dbReference>
<evidence type="ECO:0000256" key="2">
    <source>
        <dbReference type="ARBA" id="ARBA00010386"/>
    </source>
</evidence>
<comment type="subcellular location">
    <subcellularLocation>
        <location evidence="1">Nucleus</location>
    </subcellularLocation>
</comment>
<sequence>MAHDDGPIASAVVVPEAEAPTAPLKRRQSSASDSTSKRPRLSVDASSRSPPNLRDSPQPIESPKSRPEGKLEDGAQNKRKSSVQEEKKRGQRLFGGLLSTLSQSTPNGQQKRRLEIEKRQHEKVKQQKEADEARRREKLADLKAIRRAEQVIYDEAEMQTRHSNLLAMAHFLCTKSEPKIYYKPWELLPRDEERIKSQIREAEATIERETSQFDLRHPNRPGRTEKEERSNSTSKETVGEPQAESPSVSKVADTTNSHVQIPQSEQNETEKQAQEEHNGEVVVENDEDTVIY</sequence>
<reference evidence="10" key="1">
    <citation type="submission" date="2021-02" db="EMBL/GenBank/DDBJ databases">
        <title>Genome sequence Cadophora malorum strain M34.</title>
        <authorList>
            <person name="Stefanovic E."/>
            <person name="Vu D."/>
            <person name="Scully C."/>
            <person name="Dijksterhuis J."/>
            <person name="Roader J."/>
            <person name="Houbraken J."/>
        </authorList>
    </citation>
    <scope>NUCLEOTIDE SEQUENCE</scope>
    <source>
        <strain evidence="10">M34</strain>
    </source>
</reference>
<feature type="compositionally biased region" description="Polar residues" evidence="8">
    <location>
        <begin position="99"/>
        <end position="109"/>
    </location>
</feature>
<dbReference type="AlphaFoldDB" id="A0A8H7T376"/>
<dbReference type="PANTHER" id="PTHR12707:SF0">
    <property type="entry name" value="PININ"/>
    <property type="match status" value="1"/>
</dbReference>
<evidence type="ECO:0000256" key="3">
    <source>
        <dbReference type="ARBA" id="ARBA00022664"/>
    </source>
</evidence>
<dbReference type="GO" id="GO:0071013">
    <property type="term" value="C:catalytic step 2 spliceosome"/>
    <property type="evidence" value="ECO:0007669"/>
    <property type="project" value="TreeGrafter"/>
</dbReference>
<keyword evidence="11" id="KW-1185">Reference proteome</keyword>
<keyword evidence="5" id="KW-0804">Transcription</keyword>
<protein>
    <recommendedName>
        <fullName evidence="9">Pinin/SDK/MemA protein domain-containing protein</fullName>
    </recommendedName>
</protein>
<feature type="compositionally biased region" description="Basic and acidic residues" evidence="8">
    <location>
        <begin position="268"/>
        <end position="279"/>
    </location>
</feature>
<comment type="caution">
    <text evidence="10">The sequence shown here is derived from an EMBL/GenBank/DDBJ whole genome shotgun (WGS) entry which is preliminary data.</text>
</comment>
<dbReference type="PANTHER" id="PTHR12707">
    <property type="entry name" value="PINN"/>
    <property type="match status" value="1"/>
</dbReference>
<accession>A0A8H7T376</accession>
<keyword evidence="7" id="KW-0539">Nucleus</keyword>
<comment type="similarity">
    <text evidence="2">Belongs to the pinin family.</text>
</comment>
<name>A0A8H7T376_9HELO</name>
<keyword evidence="6" id="KW-0508">mRNA splicing</keyword>
<keyword evidence="3" id="KW-0507">mRNA processing</keyword>
<dbReference type="OrthoDB" id="330772at2759"/>
<evidence type="ECO:0000256" key="1">
    <source>
        <dbReference type="ARBA" id="ARBA00004123"/>
    </source>
</evidence>
<dbReference type="Pfam" id="PF04696">
    <property type="entry name" value="Pinin_SDK_memA"/>
    <property type="match status" value="1"/>
</dbReference>
<feature type="compositionally biased region" description="Acidic residues" evidence="8">
    <location>
        <begin position="283"/>
        <end position="292"/>
    </location>
</feature>
<feature type="compositionally biased region" description="Basic and acidic residues" evidence="8">
    <location>
        <begin position="63"/>
        <end position="88"/>
    </location>
</feature>
<feature type="compositionally biased region" description="Basic and acidic residues" evidence="8">
    <location>
        <begin position="202"/>
        <end position="230"/>
    </location>
</feature>
<feature type="compositionally biased region" description="Polar residues" evidence="8">
    <location>
        <begin position="244"/>
        <end position="266"/>
    </location>
</feature>
<proteinExistence type="inferred from homology"/>
<evidence type="ECO:0000313" key="11">
    <source>
        <dbReference type="Proteomes" id="UP000664132"/>
    </source>
</evidence>
<feature type="compositionally biased region" description="Basic and acidic residues" evidence="8">
    <location>
        <begin position="112"/>
        <end position="135"/>
    </location>
</feature>
<gene>
    <name evidence="10" type="ORF">IFR04_015302</name>
</gene>
<evidence type="ECO:0000313" key="10">
    <source>
        <dbReference type="EMBL" id="KAG4411563.1"/>
    </source>
</evidence>
<dbReference type="GO" id="GO:0006397">
    <property type="term" value="P:mRNA processing"/>
    <property type="evidence" value="ECO:0007669"/>
    <property type="project" value="UniProtKB-KW"/>
</dbReference>
<feature type="region of interest" description="Disordered" evidence="8">
    <location>
        <begin position="1"/>
        <end position="135"/>
    </location>
</feature>
<organism evidence="10 11">
    <name type="scientific">Cadophora malorum</name>
    <dbReference type="NCBI Taxonomy" id="108018"/>
    <lineage>
        <taxon>Eukaryota</taxon>
        <taxon>Fungi</taxon>
        <taxon>Dikarya</taxon>
        <taxon>Ascomycota</taxon>
        <taxon>Pezizomycotina</taxon>
        <taxon>Leotiomycetes</taxon>
        <taxon>Helotiales</taxon>
        <taxon>Ploettnerulaceae</taxon>
        <taxon>Cadophora</taxon>
    </lineage>
</organism>
<evidence type="ECO:0000259" key="9">
    <source>
        <dbReference type="Pfam" id="PF04696"/>
    </source>
</evidence>
<evidence type="ECO:0000256" key="6">
    <source>
        <dbReference type="ARBA" id="ARBA00023187"/>
    </source>
</evidence>
<evidence type="ECO:0000256" key="8">
    <source>
        <dbReference type="SAM" id="MobiDB-lite"/>
    </source>
</evidence>
<evidence type="ECO:0000256" key="7">
    <source>
        <dbReference type="ARBA" id="ARBA00023242"/>
    </source>
</evidence>
<evidence type="ECO:0000256" key="4">
    <source>
        <dbReference type="ARBA" id="ARBA00023015"/>
    </source>
</evidence>
<feature type="compositionally biased region" description="Low complexity" evidence="8">
    <location>
        <begin position="9"/>
        <end position="23"/>
    </location>
</feature>
<evidence type="ECO:0000256" key="5">
    <source>
        <dbReference type="ARBA" id="ARBA00023163"/>
    </source>
</evidence>
<dbReference type="Proteomes" id="UP000664132">
    <property type="component" value="Unassembled WGS sequence"/>
</dbReference>
<feature type="region of interest" description="Disordered" evidence="8">
    <location>
        <begin position="202"/>
        <end position="292"/>
    </location>
</feature>
<feature type="domain" description="Pinin/SDK/MemA protein" evidence="9">
    <location>
        <begin position="84"/>
        <end position="199"/>
    </location>
</feature>
<keyword evidence="4" id="KW-0805">Transcription regulation</keyword>
<dbReference type="InterPro" id="IPR006786">
    <property type="entry name" value="Pinin_SDK_MemA"/>
</dbReference>
<dbReference type="GO" id="GO:0008380">
    <property type="term" value="P:RNA splicing"/>
    <property type="evidence" value="ECO:0007669"/>
    <property type="project" value="UniProtKB-KW"/>
</dbReference>